<dbReference type="AlphaFoldDB" id="A0A9P7PWK1"/>
<reference evidence="1 2" key="1">
    <citation type="journal article" date="2020" name="bioRxiv">
        <title>Whole genome comparisons of ergot fungi reveals the divergence and evolution of species within the genus Claviceps are the result of varying mechanisms driving genome evolution and host range expansion.</title>
        <authorList>
            <person name="Wyka S.A."/>
            <person name="Mondo S.J."/>
            <person name="Liu M."/>
            <person name="Dettman J."/>
            <person name="Nalam V."/>
            <person name="Broders K.D."/>
        </authorList>
    </citation>
    <scope>NUCLEOTIDE SEQUENCE [LARGE SCALE GENOMIC DNA]</scope>
    <source>
        <strain evidence="1 2">LM576</strain>
    </source>
</reference>
<feature type="non-terminal residue" evidence="1">
    <location>
        <position position="57"/>
    </location>
</feature>
<proteinExistence type="predicted"/>
<organism evidence="1 2">
    <name type="scientific">Claviceps humidiphila</name>
    <dbReference type="NCBI Taxonomy" id="1294629"/>
    <lineage>
        <taxon>Eukaryota</taxon>
        <taxon>Fungi</taxon>
        <taxon>Dikarya</taxon>
        <taxon>Ascomycota</taxon>
        <taxon>Pezizomycotina</taxon>
        <taxon>Sordariomycetes</taxon>
        <taxon>Hypocreomycetidae</taxon>
        <taxon>Hypocreales</taxon>
        <taxon>Clavicipitaceae</taxon>
        <taxon>Claviceps</taxon>
    </lineage>
</organism>
<comment type="caution">
    <text evidence="1">The sequence shown here is derived from an EMBL/GenBank/DDBJ whole genome shotgun (WGS) entry which is preliminary data.</text>
</comment>
<name>A0A9P7PWK1_9HYPO</name>
<dbReference type="Proteomes" id="UP000732380">
    <property type="component" value="Unassembled WGS sequence"/>
</dbReference>
<keyword evidence="2" id="KW-1185">Reference proteome</keyword>
<sequence length="57" mass="6433">MSSRSRERIPNDFMDADLADDPDGWHNLCGKLFRPSTNLDIEESADPLSVDVDKAIR</sequence>
<evidence type="ECO:0000313" key="2">
    <source>
        <dbReference type="Proteomes" id="UP000732380"/>
    </source>
</evidence>
<accession>A0A9P7PWK1</accession>
<dbReference type="EMBL" id="SRQM01000551">
    <property type="protein sequence ID" value="KAG6108618.1"/>
    <property type="molecule type" value="Genomic_DNA"/>
</dbReference>
<protein>
    <submittedName>
        <fullName evidence="1">Uncharacterized protein</fullName>
    </submittedName>
</protein>
<gene>
    <name evidence="1" type="ORF">E4U13_006380</name>
</gene>
<evidence type="ECO:0000313" key="1">
    <source>
        <dbReference type="EMBL" id="KAG6108618.1"/>
    </source>
</evidence>